<dbReference type="PROSITE" id="PS51257">
    <property type="entry name" value="PROKAR_LIPOPROTEIN"/>
    <property type="match status" value="1"/>
</dbReference>
<sequence>MMAKQNWFLLACLILLSACKKLENTIEIPIDPSENDLVVECYLEAGQPLQLILTETKGYFDVTNICPFVRHALVVITYNGIKDTLVEAPYSGNGCSSIMPYWNADSTRFYNYASTNICPSSWNTNFALEVWDTINDRYVSATTQAMPVVPITTFKTTFNADSIASVVLSCQDDLTTNNYYRMTLHKNTLSRLNKGAVFKYVAENPYFDQVLYDQAIFNQGEISHASDYEFYRTDSLIATIYHIDQAYYNYLITSRNAREANLNPFVEPSTILSNIQGGYGIFTFLSYDRDTLYIPW</sequence>
<dbReference type="AlphaFoldDB" id="A0A915YE34"/>
<dbReference type="Proteomes" id="UP001060919">
    <property type="component" value="Chromosome"/>
</dbReference>
<dbReference type="EMBL" id="AP026867">
    <property type="protein sequence ID" value="BDS11413.1"/>
    <property type="molecule type" value="Genomic_DNA"/>
</dbReference>
<evidence type="ECO:0000313" key="1">
    <source>
        <dbReference type="EMBL" id="BDS11413.1"/>
    </source>
</evidence>
<keyword evidence="2" id="KW-1185">Reference proteome</keyword>
<proteinExistence type="predicted"/>
<dbReference type="Pfam" id="PF14054">
    <property type="entry name" value="DUF4249"/>
    <property type="match status" value="1"/>
</dbReference>
<evidence type="ECO:0000313" key="2">
    <source>
        <dbReference type="Proteomes" id="UP001060919"/>
    </source>
</evidence>
<dbReference type="InterPro" id="IPR025345">
    <property type="entry name" value="DUF4249"/>
</dbReference>
<name>A0A915YE34_9BACT</name>
<organism evidence="1 2">
    <name type="scientific">Aureispira anguillae</name>
    <dbReference type="NCBI Taxonomy" id="2864201"/>
    <lineage>
        <taxon>Bacteria</taxon>
        <taxon>Pseudomonadati</taxon>
        <taxon>Bacteroidota</taxon>
        <taxon>Saprospiria</taxon>
        <taxon>Saprospirales</taxon>
        <taxon>Saprospiraceae</taxon>
        <taxon>Aureispira</taxon>
    </lineage>
</organism>
<accession>A0A915YE34</accession>
<dbReference type="RefSeq" id="WP_264792595.1">
    <property type="nucleotide sequence ID" value="NZ_AP026867.1"/>
</dbReference>
<dbReference type="KEGG" id="aup:AsAng_0021270"/>
<protein>
    <submittedName>
        <fullName evidence="1">DUF4249 domain-containing protein</fullName>
    </submittedName>
</protein>
<gene>
    <name evidence="1" type="ORF">AsAng_0021270</name>
</gene>
<reference evidence="1" key="1">
    <citation type="submission" date="2022-09" db="EMBL/GenBank/DDBJ databases">
        <title>Aureispira anguillicida sp. nov., isolated from Leptocephalus of Japanese eel Anguilla japonica.</title>
        <authorList>
            <person name="Yuasa K."/>
            <person name="Mekata T."/>
            <person name="Ikunari K."/>
        </authorList>
    </citation>
    <scope>NUCLEOTIDE SEQUENCE</scope>
    <source>
        <strain evidence="1">EL160426</strain>
    </source>
</reference>